<dbReference type="PhylomeDB" id="B3S3G8"/>
<dbReference type="GeneID" id="6755867"/>
<evidence type="ECO:0000313" key="5">
    <source>
        <dbReference type="EMBL" id="EDV22967.1"/>
    </source>
</evidence>
<name>B3S3G8_TRIAD</name>
<dbReference type="InterPro" id="IPR016195">
    <property type="entry name" value="Pol/histidinol_Pase-like"/>
</dbReference>
<dbReference type="GO" id="GO:0005634">
    <property type="term" value="C:nucleus"/>
    <property type="evidence" value="ECO:0007669"/>
    <property type="project" value="UniProtKB-SubCell"/>
</dbReference>
<dbReference type="Pfam" id="PF01876">
    <property type="entry name" value="RNase_P_p30"/>
    <property type="match status" value="1"/>
</dbReference>
<sequence>MDIITISSSVSVGYHSIAVNQDLRLEKKIPSSASGRSFNQYNRVTILLENHSQLHHMQSECVQQFDIVAVQPTTEKLFQAIEKGIHFEISYSPTIRDSGLRRRVLANAIEIIRVTKGKHYYYYLQQNVIITSGAEKLYVTIFYEYCRIMTKLFHLAAKYQGKVTLNSVRGQLFGLKQGAAKRSICENGRAVLLHGGWSAAFLVGIMILLRSYC</sequence>
<evidence type="ECO:0000256" key="4">
    <source>
        <dbReference type="SAM" id="Phobius"/>
    </source>
</evidence>
<organism evidence="5 6">
    <name type="scientific">Trichoplax adhaerens</name>
    <name type="common">Trichoplax reptans</name>
    <dbReference type="NCBI Taxonomy" id="10228"/>
    <lineage>
        <taxon>Eukaryota</taxon>
        <taxon>Metazoa</taxon>
        <taxon>Placozoa</taxon>
        <taxon>Uniplacotomia</taxon>
        <taxon>Trichoplacea</taxon>
        <taxon>Trichoplacidae</taxon>
        <taxon>Trichoplax</taxon>
    </lineage>
</organism>
<keyword evidence="4" id="KW-0472">Membrane</keyword>
<comment type="subcellular location">
    <subcellularLocation>
        <location evidence="1">Nucleus</location>
    </subcellularLocation>
</comment>
<dbReference type="Gene3D" id="3.20.20.140">
    <property type="entry name" value="Metal-dependent hydrolases"/>
    <property type="match status" value="1"/>
</dbReference>
<dbReference type="InParanoid" id="B3S3G8"/>
<protein>
    <submittedName>
        <fullName evidence="5">Uncharacterized protein</fullName>
    </submittedName>
</protein>
<dbReference type="CTD" id="6755867"/>
<dbReference type="KEGG" id="tad:TRIADDRAFT_58716"/>
<dbReference type="GO" id="GO:0008033">
    <property type="term" value="P:tRNA processing"/>
    <property type="evidence" value="ECO:0007669"/>
    <property type="project" value="UniProtKB-KW"/>
</dbReference>
<accession>B3S3G8</accession>
<gene>
    <name evidence="5" type="ORF">TRIADDRAFT_58716</name>
</gene>
<evidence type="ECO:0000256" key="3">
    <source>
        <dbReference type="ARBA" id="ARBA00022694"/>
    </source>
</evidence>
<reference evidence="5 6" key="1">
    <citation type="journal article" date="2008" name="Nature">
        <title>The Trichoplax genome and the nature of placozoans.</title>
        <authorList>
            <person name="Srivastava M."/>
            <person name="Begovic E."/>
            <person name="Chapman J."/>
            <person name="Putnam N.H."/>
            <person name="Hellsten U."/>
            <person name="Kawashima T."/>
            <person name="Kuo A."/>
            <person name="Mitros T."/>
            <person name="Salamov A."/>
            <person name="Carpenter M.L."/>
            <person name="Signorovitch A.Y."/>
            <person name="Moreno M.A."/>
            <person name="Kamm K."/>
            <person name="Grimwood J."/>
            <person name="Schmutz J."/>
            <person name="Shapiro H."/>
            <person name="Grigoriev I.V."/>
            <person name="Buss L.W."/>
            <person name="Schierwater B."/>
            <person name="Dellaporta S.L."/>
            <person name="Rokhsar D.S."/>
        </authorList>
    </citation>
    <scope>NUCLEOTIDE SEQUENCE [LARGE SCALE GENOMIC DNA]</scope>
    <source>
        <strain evidence="5 6">Grell-BS-1999</strain>
    </source>
</reference>
<comment type="similarity">
    <text evidence="2">Belongs to the eukaryotic/archaeal RNase P protein component 3 family.</text>
</comment>
<dbReference type="OrthoDB" id="17948at2759"/>
<keyword evidence="3" id="KW-0819">tRNA processing</keyword>
<evidence type="ECO:0000256" key="1">
    <source>
        <dbReference type="ARBA" id="ARBA00004123"/>
    </source>
</evidence>
<dbReference type="PANTHER" id="PTHR13031">
    <property type="entry name" value="RIBONUCLEASE P SUBUNIT P30"/>
    <property type="match status" value="1"/>
</dbReference>
<dbReference type="SUPFAM" id="SSF89550">
    <property type="entry name" value="PHP domain-like"/>
    <property type="match status" value="1"/>
</dbReference>
<evidence type="ECO:0000313" key="6">
    <source>
        <dbReference type="Proteomes" id="UP000009022"/>
    </source>
</evidence>
<proteinExistence type="inferred from homology"/>
<dbReference type="EMBL" id="DS985248">
    <property type="protein sequence ID" value="EDV22967.1"/>
    <property type="molecule type" value="Genomic_DNA"/>
</dbReference>
<dbReference type="InterPro" id="IPR002738">
    <property type="entry name" value="RNase_P_p30"/>
</dbReference>
<dbReference type="HOGENOM" id="CLU_1295875_0_0_1"/>
<dbReference type="FunCoup" id="B3S3G8">
    <property type="interactions" value="1751"/>
</dbReference>
<dbReference type="PANTHER" id="PTHR13031:SF0">
    <property type="entry name" value="RIBONUCLEASE P PROTEIN SUBUNIT P30"/>
    <property type="match status" value="1"/>
</dbReference>
<evidence type="ECO:0000256" key="2">
    <source>
        <dbReference type="ARBA" id="ARBA00007331"/>
    </source>
</evidence>
<keyword evidence="4" id="KW-1133">Transmembrane helix</keyword>
<keyword evidence="6" id="KW-1185">Reference proteome</keyword>
<keyword evidence="4" id="KW-0812">Transmembrane</keyword>
<dbReference type="eggNOG" id="KOG2363">
    <property type="taxonomic scope" value="Eukaryota"/>
</dbReference>
<dbReference type="AlphaFoldDB" id="B3S3G8"/>
<dbReference type="Proteomes" id="UP000009022">
    <property type="component" value="Unassembled WGS sequence"/>
</dbReference>
<feature type="transmembrane region" description="Helical" evidence="4">
    <location>
        <begin position="191"/>
        <end position="209"/>
    </location>
</feature>
<dbReference type="STRING" id="10228.B3S3G8"/>
<dbReference type="RefSeq" id="XP_002114833.1">
    <property type="nucleotide sequence ID" value="XM_002114797.1"/>
</dbReference>